<proteinExistence type="predicted"/>
<name>A0A124BXR2_ASPNG</name>
<keyword evidence="1" id="KW-0812">Transmembrane</keyword>
<dbReference type="VEuPathDB" id="FungiDB:ATCC64974_70350"/>
<dbReference type="VEuPathDB" id="FungiDB:ASPNIDRAFT2_1166117"/>
<protein>
    <recommendedName>
        <fullName evidence="4">Calcofluor white hypersensitive protein</fullName>
    </recommendedName>
</protein>
<dbReference type="EMBL" id="BCMY01000009">
    <property type="protein sequence ID" value="GAQ43188.1"/>
    <property type="molecule type" value="Genomic_DNA"/>
</dbReference>
<dbReference type="OMA" id="KHQMRID"/>
<dbReference type="VEuPathDB" id="FungiDB:M747DRAFT_374219"/>
<accession>A0A124BXR2</accession>
<reference evidence="3" key="1">
    <citation type="journal article" date="2016" name="Genome Announc.">
        <title>Draft genome sequence of Aspergillus niger strain An76.</title>
        <authorList>
            <person name="Gong W."/>
            <person name="Cheng Z."/>
            <person name="Zhang H."/>
            <person name="Liu L."/>
            <person name="Gao P."/>
            <person name="Wang L."/>
        </authorList>
    </citation>
    <scope>NUCLEOTIDE SEQUENCE [LARGE SCALE GENOMIC DNA]</scope>
    <source>
        <strain evidence="3">An76</strain>
    </source>
</reference>
<keyword evidence="1" id="KW-1133">Transmembrane helix</keyword>
<dbReference type="OrthoDB" id="5355126at2759"/>
<evidence type="ECO:0000313" key="2">
    <source>
        <dbReference type="EMBL" id="GAQ43188.1"/>
    </source>
</evidence>
<organism evidence="2 3">
    <name type="scientific">Aspergillus niger</name>
    <dbReference type="NCBI Taxonomy" id="5061"/>
    <lineage>
        <taxon>Eukaryota</taxon>
        <taxon>Fungi</taxon>
        <taxon>Dikarya</taxon>
        <taxon>Ascomycota</taxon>
        <taxon>Pezizomycotina</taxon>
        <taxon>Eurotiomycetes</taxon>
        <taxon>Eurotiomycetidae</taxon>
        <taxon>Eurotiales</taxon>
        <taxon>Aspergillaceae</taxon>
        <taxon>Aspergillus</taxon>
        <taxon>Aspergillus subgen. Circumdati</taxon>
    </lineage>
</organism>
<evidence type="ECO:0000256" key="1">
    <source>
        <dbReference type="SAM" id="Phobius"/>
    </source>
</evidence>
<comment type="caution">
    <text evidence="2">The sequence shown here is derived from an EMBL/GenBank/DDBJ whole genome shotgun (WGS) entry which is preliminary data.</text>
</comment>
<dbReference type="PaxDb" id="5061-CADANGAP00012580"/>
<evidence type="ECO:0008006" key="4">
    <source>
        <dbReference type="Google" id="ProtNLM"/>
    </source>
</evidence>
<dbReference type="VEuPathDB" id="FungiDB:An16g03500"/>
<keyword evidence="1" id="KW-0472">Membrane</keyword>
<gene>
    <name evidence="2" type="ORF">ABL_05849</name>
</gene>
<feature type="transmembrane region" description="Helical" evidence="1">
    <location>
        <begin position="6"/>
        <end position="23"/>
    </location>
</feature>
<evidence type="ECO:0000313" key="3">
    <source>
        <dbReference type="Proteomes" id="UP000068243"/>
    </source>
</evidence>
<sequence>MSKNPTALYLGIAALGAGGYYMYRAGGDPKVAKEEMRHDAHLARLKAPTGDQAEKAGEKAAYEARLNVDEAIDTASKDAKDSMNRLEKIGRDKTAELRSGAEKLEGKVEEKAAEAKGAVSGWFGGKK</sequence>
<dbReference type="Proteomes" id="UP000068243">
    <property type="component" value="Unassembled WGS sequence"/>
</dbReference>
<dbReference type="AlphaFoldDB" id="A0A124BXR2"/>